<protein>
    <recommendedName>
        <fullName evidence="9">Lipoprotein signal peptidase</fullName>
        <ecNumber evidence="9">3.4.23.36</ecNumber>
    </recommendedName>
    <alternativeName>
        <fullName evidence="9">Prolipoprotein signal peptidase</fullName>
    </alternativeName>
    <alternativeName>
        <fullName evidence="9">Signal peptidase II</fullName>
        <shortName evidence="9">SPase II</shortName>
    </alternativeName>
</protein>
<keyword evidence="2 9" id="KW-1003">Cell membrane</keyword>
<dbReference type="EMBL" id="CP001848">
    <property type="protein sequence ID" value="ADB15604.1"/>
    <property type="molecule type" value="Genomic_DNA"/>
</dbReference>
<evidence type="ECO:0000256" key="11">
    <source>
        <dbReference type="SAM" id="MobiDB-lite"/>
    </source>
</evidence>
<dbReference type="InterPro" id="IPR001872">
    <property type="entry name" value="Peptidase_A8"/>
</dbReference>
<dbReference type="eggNOG" id="COG0597">
    <property type="taxonomic scope" value="Bacteria"/>
</dbReference>
<evidence type="ECO:0000313" key="13">
    <source>
        <dbReference type="Proteomes" id="UP000001887"/>
    </source>
</evidence>
<proteinExistence type="inferred from homology"/>
<organism evidence="12 13">
    <name type="scientific">Pirellula staleyi (strain ATCC 27377 / DSM 6068 / ICPB 4128)</name>
    <name type="common">Pirella staleyi</name>
    <dbReference type="NCBI Taxonomy" id="530564"/>
    <lineage>
        <taxon>Bacteria</taxon>
        <taxon>Pseudomonadati</taxon>
        <taxon>Planctomycetota</taxon>
        <taxon>Planctomycetia</taxon>
        <taxon>Pirellulales</taxon>
        <taxon>Pirellulaceae</taxon>
        <taxon>Pirellula</taxon>
    </lineage>
</organism>
<dbReference type="OrthoDB" id="9810259at2"/>
<evidence type="ECO:0000256" key="4">
    <source>
        <dbReference type="ARBA" id="ARBA00022692"/>
    </source>
</evidence>
<feature type="transmembrane region" description="Helical" evidence="9">
    <location>
        <begin position="88"/>
        <end position="105"/>
    </location>
</feature>
<keyword evidence="6 9" id="KW-0378">Hydrolase</keyword>
<dbReference type="PANTHER" id="PTHR33695:SF1">
    <property type="entry name" value="LIPOPROTEIN SIGNAL PEPTIDASE"/>
    <property type="match status" value="1"/>
</dbReference>
<dbReference type="GO" id="GO:0004190">
    <property type="term" value="F:aspartic-type endopeptidase activity"/>
    <property type="evidence" value="ECO:0007669"/>
    <property type="project" value="UniProtKB-UniRule"/>
</dbReference>
<keyword evidence="12" id="KW-0449">Lipoprotein</keyword>
<sequence length="196" mass="22203">MVYFGLAILGCTTDLVSKELIFRWRGLPRPSNEWWIIEGFFGIETSVNRGALFGMGAGYSWVFASLSVVAMLGIFVWLFVFQAARDRWLNVALGMVTGGILGNLYDRLGLWDSTGLAPDFQHGVRDWILFRYQQYTWPNFNIADMLLVTGAIMLGLHAFFFREPSEEQSPADEKRSDQKPSTDDHRMSEKKATASS</sequence>
<keyword evidence="3 9" id="KW-0645">Protease</keyword>
<evidence type="ECO:0000256" key="3">
    <source>
        <dbReference type="ARBA" id="ARBA00022670"/>
    </source>
</evidence>
<dbReference type="PRINTS" id="PR00781">
    <property type="entry name" value="LIPOSIGPTASE"/>
</dbReference>
<comment type="similarity">
    <text evidence="1 9 10">Belongs to the peptidase A8 family.</text>
</comment>
<comment type="function">
    <text evidence="9">This protein specifically catalyzes the removal of signal peptides from prolipoproteins.</text>
</comment>
<feature type="active site" evidence="9">
    <location>
        <position position="144"/>
    </location>
</feature>
<feature type="active site" evidence="9">
    <location>
        <position position="126"/>
    </location>
</feature>
<dbReference type="Proteomes" id="UP000001887">
    <property type="component" value="Chromosome"/>
</dbReference>
<name>D2R7A8_PIRSD</name>
<comment type="pathway">
    <text evidence="9">Protein modification; lipoprotein biosynthesis (signal peptide cleavage).</text>
</comment>
<evidence type="ECO:0000256" key="8">
    <source>
        <dbReference type="ARBA" id="ARBA00023136"/>
    </source>
</evidence>
<evidence type="ECO:0000256" key="6">
    <source>
        <dbReference type="ARBA" id="ARBA00022801"/>
    </source>
</evidence>
<dbReference type="HAMAP" id="MF_00161">
    <property type="entry name" value="LspA"/>
    <property type="match status" value="1"/>
</dbReference>
<evidence type="ECO:0000313" key="12">
    <source>
        <dbReference type="EMBL" id="ADB15604.1"/>
    </source>
</evidence>
<comment type="subcellular location">
    <subcellularLocation>
        <location evidence="9">Cell inner membrane</location>
        <topology evidence="9">Multi-pass membrane protein</topology>
    </subcellularLocation>
</comment>
<feature type="transmembrane region" description="Helical" evidence="9">
    <location>
        <begin position="140"/>
        <end position="161"/>
    </location>
</feature>
<comment type="catalytic activity">
    <reaction evidence="9">
        <text>Release of signal peptides from bacterial membrane prolipoproteins. Hydrolyzes -Xaa-Yaa-Zaa-|-(S,diacylglyceryl)Cys-, in which Xaa is hydrophobic (preferably Leu), and Yaa (Ala or Ser) and Zaa (Gly or Ala) have small, neutral side chains.</text>
        <dbReference type="EC" id="3.4.23.36"/>
    </reaction>
</comment>
<keyword evidence="8 9" id="KW-0472">Membrane</keyword>
<dbReference type="GO" id="GO:0006508">
    <property type="term" value="P:proteolysis"/>
    <property type="evidence" value="ECO:0007669"/>
    <property type="project" value="UniProtKB-KW"/>
</dbReference>
<reference evidence="12 13" key="1">
    <citation type="journal article" date="2009" name="Stand. Genomic Sci.">
        <title>Complete genome sequence of Pirellula staleyi type strain (ATCC 27377).</title>
        <authorList>
            <person name="Clum A."/>
            <person name="Tindall B.J."/>
            <person name="Sikorski J."/>
            <person name="Ivanova N."/>
            <person name="Mavrommatis K."/>
            <person name="Lucas S."/>
            <person name="Glavina del Rio T."/>
            <person name="Nolan M."/>
            <person name="Chen F."/>
            <person name="Tice H."/>
            <person name="Pitluck S."/>
            <person name="Cheng J.F."/>
            <person name="Chertkov O."/>
            <person name="Brettin T."/>
            <person name="Han C."/>
            <person name="Detter J.C."/>
            <person name="Kuske C."/>
            <person name="Bruce D."/>
            <person name="Goodwin L."/>
            <person name="Ovchinikova G."/>
            <person name="Pati A."/>
            <person name="Mikhailova N."/>
            <person name="Chen A."/>
            <person name="Palaniappan K."/>
            <person name="Land M."/>
            <person name="Hauser L."/>
            <person name="Chang Y.J."/>
            <person name="Jeffries C.D."/>
            <person name="Chain P."/>
            <person name="Rohde M."/>
            <person name="Goker M."/>
            <person name="Bristow J."/>
            <person name="Eisen J.A."/>
            <person name="Markowitz V."/>
            <person name="Hugenholtz P."/>
            <person name="Kyrpides N.C."/>
            <person name="Klenk H.P."/>
            <person name="Lapidus A."/>
        </authorList>
    </citation>
    <scope>NUCLEOTIDE SEQUENCE [LARGE SCALE GENOMIC DNA]</scope>
    <source>
        <strain evidence="13">ATCC 27377 / DSM 6068 / ICPB 4128</strain>
    </source>
</reference>
<evidence type="ECO:0000256" key="7">
    <source>
        <dbReference type="ARBA" id="ARBA00022989"/>
    </source>
</evidence>
<dbReference type="EC" id="3.4.23.36" evidence="9"/>
<evidence type="ECO:0000256" key="2">
    <source>
        <dbReference type="ARBA" id="ARBA00022475"/>
    </source>
</evidence>
<keyword evidence="5 9" id="KW-0064">Aspartyl protease</keyword>
<dbReference type="PANTHER" id="PTHR33695">
    <property type="entry name" value="LIPOPROTEIN SIGNAL PEPTIDASE"/>
    <property type="match status" value="1"/>
</dbReference>
<keyword evidence="9" id="KW-0997">Cell inner membrane</keyword>
<dbReference type="HOGENOM" id="CLU_1401545_0_0_0"/>
<evidence type="ECO:0000256" key="9">
    <source>
        <dbReference type="HAMAP-Rule" id="MF_00161"/>
    </source>
</evidence>
<keyword evidence="4 9" id="KW-0812">Transmembrane</keyword>
<dbReference type="STRING" id="530564.Psta_0919"/>
<feature type="transmembrane region" description="Helical" evidence="9">
    <location>
        <begin position="59"/>
        <end position="81"/>
    </location>
</feature>
<evidence type="ECO:0000256" key="1">
    <source>
        <dbReference type="ARBA" id="ARBA00006139"/>
    </source>
</evidence>
<comment type="caution">
    <text evidence="9">Lacks conserved residue(s) required for the propagation of feature annotation.</text>
</comment>
<evidence type="ECO:0000256" key="5">
    <source>
        <dbReference type="ARBA" id="ARBA00022750"/>
    </source>
</evidence>
<dbReference type="AlphaFoldDB" id="D2R7A8"/>
<evidence type="ECO:0000256" key="10">
    <source>
        <dbReference type="RuleBase" id="RU004181"/>
    </source>
</evidence>
<feature type="compositionally biased region" description="Basic and acidic residues" evidence="11">
    <location>
        <begin position="171"/>
        <end position="196"/>
    </location>
</feature>
<accession>D2R7A8</accession>
<dbReference type="GO" id="GO:0005886">
    <property type="term" value="C:plasma membrane"/>
    <property type="evidence" value="ECO:0007669"/>
    <property type="project" value="UniProtKB-SubCell"/>
</dbReference>
<keyword evidence="7 9" id="KW-1133">Transmembrane helix</keyword>
<dbReference type="UniPathway" id="UPA00665"/>
<dbReference type="KEGG" id="psl:Psta_0919"/>
<feature type="region of interest" description="Disordered" evidence="11">
    <location>
        <begin position="164"/>
        <end position="196"/>
    </location>
</feature>
<gene>
    <name evidence="9" type="primary">lspA</name>
    <name evidence="12" type="ordered locus">Psta_0919</name>
</gene>
<keyword evidence="13" id="KW-1185">Reference proteome</keyword>
<dbReference type="Pfam" id="PF01252">
    <property type="entry name" value="Peptidase_A8"/>
    <property type="match status" value="1"/>
</dbReference>